<evidence type="ECO:0000313" key="1">
    <source>
        <dbReference type="EMBL" id="JAE39093.1"/>
    </source>
</evidence>
<sequence>MNSSCYGPCQINISRHDGKKSYMTRPFWWQHDHNITISQYGMSFLAIIKQCYHKLPKHH</sequence>
<name>A0A0A9I1U0_ARUDO</name>
<reference evidence="1" key="1">
    <citation type="submission" date="2014-09" db="EMBL/GenBank/DDBJ databases">
        <authorList>
            <person name="Magalhaes I.L.F."/>
            <person name="Oliveira U."/>
            <person name="Santos F.R."/>
            <person name="Vidigal T.H.D.A."/>
            <person name="Brescovit A.D."/>
            <person name="Santos A.J."/>
        </authorList>
    </citation>
    <scope>NUCLEOTIDE SEQUENCE</scope>
    <source>
        <tissue evidence="1">Shoot tissue taken approximately 20 cm above the soil surface</tissue>
    </source>
</reference>
<protein>
    <submittedName>
        <fullName evidence="1">Uncharacterized protein</fullName>
    </submittedName>
</protein>
<proteinExistence type="predicted"/>
<reference evidence="1" key="2">
    <citation type="journal article" date="2015" name="Data Brief">
        <title>Shoot transcriptome of the giant reed, Arundo donax.</title>
        <authorList>
            <person name="Barrero R.A."/>
            <person name="Guerrero F.D."/>
            <person name="Moolhuijzen P."/>
            <person name="Goolsby J.A."/>
            <person name="Tidwell J."/>
            <person name="Bellgard S.E."/>
            <person name="Bellgard M.I."/>
        </authorList>
    </citation>
    <scope>NUCLEOTIDE SEQUENCE</scope>
    <source>
        <tissue evidence="1">Shoot tissue taken approximately 20 cm above the soil surface</tissue>
    </source>
</reference>
<organism evidence="1">
    <name type="scientific">Arundo donax</name>
    <name type="common">Giant reed</name>
    <name type="synonym">Donax arundinaceus</name>
    <dbReference type="NCBI Taxonomy" id="35708"/>
    <lineage>
        <taxon>Eukaryota</taxon>
        <taxon>Viridiplantae</taxon>
        <taxon>Streptophyta</taxon>
        <taxon>Embryophyta</taxon>
        <taxon>Tracheophyta</taxon>
        <taxon>Spermatophyta</taxon>
        <taxon>Magnoliopsida</taxon>
        <taxon>Liliopsida</taxon>
        <taxon>Poales</taxon>
        <taxon>Poaceae</taxon>
        <taxon>PACMAD clade</taxon>
        <taxon>Arundinoideae</taxon>
        <taxon>Arundineae</taxon>
        <taxon>Arundo</taxon>
    </lineage>
</organism>
<dbReference type="EMBL" id="GBRH01158803">
    <property type="protein sequence ID" value="JAE39093.1"/>
    <property type="molecule type" value="Transcribed_RNA"/>
</dbReference>
<dbReference type="AlphaFoldDB" id="A0A0A9I1U0"/>
<accession>A0A0A9I1U0</accession>